<dbReference type="Proteomes" id="UP001451303">
    <property type="component" value="Unassembled WGS sequence"/>
</dbReference>
<keyword evidence="1" id="KW-0472">Membrane</keyword>
<sequence>MKKGNTTVWASRGGVFNLSCHLNSVVWHSARFCPPTSVTYHFFSFAEIVIYIRLKRLLSSALHERGQMPNGRCNINRRQSTMDSTLISSKNNERKAAKRAKWKDFCERKTGAKRAGHQTDSSFPKMDCPACLYPHSSQSWMGSSTQGLFPVTALISYMLVMYSCNTGLSCMYIFMSLMSHTRRLSMFPSGTGVAEAVNGLVI</sequence>
<feature type="transmembrane region" description="Helical" evidence="1">
    <location>
        <begin position="154"/>
        <end position="175"/>
    </location>
</feature>
<keyword evidence="1" id="KW-1133">Transmembrane helix</keyword>
<evidence type="ECO:0000256" key="1">
    <source>
        <dbReference type="SAM" id="Phobius"/>
    </source>
</evidence>
<evidence type="ECO:0000313" key="2">
    <source>
        <dbReference type="EMBL" id="KAL0475887.1"/>
    </source>
</evidence>
<keyword evidence="3" id="KW-1185">Reference proteome</keyword>
<organism evidence="2 3">
    <name type="scientific">Neurospora intermedia</name>
    <dbReference type="NCBI Taxonomy" id="5142"/>
    <lineage>
        <taxon>Eukaryota</taxon>
        <taxon>Fungi</taxon>
        <taxon>Dikarya</taxon>
        <taxon>Ascomycota</taxon>
        <taxon>Pezizomycotina</taxon>
        <taxon>Sordariomycetes</taxon>
        <taxon>Sordariomycetidae</taxon>
        <taxon>Sordariales</taxon>
        <taxon>Sordariaceae</taxon>
        <taxon>Neurospora</taxon>
    </lineage>
</organism>
<proteinExistence type="predicted"/>
<gene>
    <name evidence="2" type="ORF">QR685DRAFT_62292</name>
</gene>
<comment type="caution">
    <text evidence="2">The sequence shown here is derived from an EMBL/GenBank/DDBJ whole genome shotgun (WGS) entry which is preliminary data.</text>
</comment>
<evidence type="ECO:0000313" key="3">
    <source>
        <dbReference type="Proteomes" id="UP001451303"/>
    </source>
</evidence>
<protein>
    <submittedName>
        <fullName evidence="2">Uncharacterized protein</fullName>
    </submittedName>
</protein>
<accession>A0ABR3DU56</accession>
<reference evidence="2 3" key="1">
    <citation type="submission" date="2023-09" db="EMBL/GenBank/DDBJ databases">
        <title>Multi-omics analysis of a traditional fermented food reveals byproduct-associated fungal strains for waste-to-food upcycling.</title>
        <authorList>
            <consortium name="Lawrence Berkeley National Laboratory"/>
            <person name="Rekdal V.M."/>
            <person name="Villalobos-Escobedo J.M."/>
            <person name="Rodriguez-Valeron N."/>
            <person name="Garcia M.O."/>
            <person name="Vasquez D.P."/>
            <person name="Damayanti I."/>
            <person name="Sorensen P.M."/>
            <person name="Baidoo E.E."/>
            <person name="De Carvalho A.C."/>
            <person name="Riley R."/>
            <person name="Lipzen A."/>
            <person name="He G."/>
            <person name="Yan M."/>
            <person name="Haridas S."/>
            <person name="Daum C."/>
            <person name="Yoshinaga Y."/>
            <person name="Ng V."/>
            <person name="Grigoriev I.V."/>
            <person name="Munk R."/>
            <person name="Nuraida L."/>
            <person name="Wijaya C.H."/>
            <person name="Morales P.-C."/>
            <person name="Keasling J.D."/>
        </authorList>
    </citation>
    <scope>NUCLEOTIDE SEQUENCE [LARGE SCALE GENOMIC DNA]</scope>
    <source>
        <strain evidence="2 3">FGSC 2613</strain>
    </source>
</reference>
<keyword evidence="1" id="KW-0812">Transmembrane</keyword>
<dbReference type="EMBL" id="JAVLET010000001">
    <property type="protein sequence ID" value="KAL0475887.1"/>
    <property type="molecule type" value="Genomic_DNA"/>
</dbReference>
<name>A0ABR3DU56_NEUIN</name>